<feature type="domain" description="Heterokaryon incompatibility" evidence="1">
    <location>
        <begin position="71"/>
        <end position="232"/>
    </location>
</feature>
<proteinExistence type="predicted"/>
<gene>
    <name evidence="2" type="ORF">JMJ35_003236</name>
</gene>
<comment type="caution">
    <text evidence="2">The sequence shown here is derived from an EMBL/GenBank/DDBJ whole genome shotgun (WGS) entry which is preliminary data.</text>
</comment>
<dbReference type="PANTHER" id="PTHR24148:SF64">
    <property type="entry name" value="HETEROKARYON INCOMPATIBILITY DOMAIN-CONTAINING PROTEIN"/>
    <property type="match status" value="1"/>
</dbReference>
<dbReference type="PANTHER" id="PTHR24148">
    <property type="entry name" value="ANKYRIN REPEAT DOMAIN-CONTAINING PROTEIN 39 HOMOLOG-RELATED"/>
    <property type="match status" value="1"/>
</dbReference>
<evidence type="ECO:0000313" key="2">
    <source>
        <dbReference type="EMBL" id="KAK0514619.1"/>
    </source>
</evidence>
<keyword evidence="3" id="KW-1185">Reference proteome</keyword>
<name>A0AA39V6N7_9LECA</name>
<protein>
    <recommendedName>
        <fullName evidence="1">Heterokaryon incompatibility domain-containing protein</fullName>
    </recommendedName>
</protein>
<dbReference type="InterPro" id="IPR010730">
    <property type="entry name" value="HET"/>
</dbReference>
<reference evidence="2" key="1">
    <citation type="submission" date="2023-03" db="EMBL/GenBank/DDBJ databases">
        <title>Complete genome of Cladonia borealis.</title>
        <authorList>
            <person name="Park H."/>
        </authorList>
    </citation>
    <scope>NUCLEOTIDE SEQUENCE</scope>
    <source>
        <strain evidence="2">ANT050790</strain>
    </source>
</reference>
<dbReference type="Pfam" id="PF06985">
    <property type="entry name" value="HET"/>
    <property type="match status" value="1"/>
</dbReference>
<evidence type="ECO:0000313" key="3">
    <source>
        <dbReference type="Proteomes" id="UP001166286"/>
    </source>
</evidence>
<dbReference type="Proteomes" id="UP001166286">
    <property type="component" value="Unassembled WGS sequence"/>
</dbReference>
<organism evidence="2 3">
    <name type="scientific">Cladonia borealis</name>
    <dbReference type="NCBI Taxonomy" id="184061"/>
    <lineage>
        <taxon>Eukaryota</taxon>
        <taxon>Fungi</taxon>
        <taxon>Dikarya</taxon>
        <taxon>Ascomycota</taxon>
        <taxon>Pezizomycotina</taxon>
        <taxon>Lecanoromycetes</taxon>
        <taxon>OSLEUM clade</taxon>
        <taxon>Lecanoromycetidae</taxon>
        <taxon>Lecanorales</taxon>
        <taxon>Lecanorineae</taxon>
        <taxon>Cladoniaceae</taxon>
        <taxon>Cladonia</taxon>
    </lineage>
</organism>
<evidence type="ECO:0000259" key="1">
    <source>
        <dbReference type="Pfam" id="PF06985"/>
    </source>
</evidence>
<dbReference type="InterPro" id="IPR052895">
    <property type="entry name" value="HetReg/Transcr_Mod"/>
</dbReference>
<dbReference type="Pfam" id="PF26639">
    <property type="entry name" value="Het-6_barrel"/>
    <property type="match status" value="1"/>
</dbReference>
<dbReference type="AlphaFoldDB" id="A0AA39V6N7"/>
<dbReference type="EMBL" id="JAFEKC020000005">
    <property type="protein sequence ID" value="KAK0514619.1"/>
    <property type="molecule type" value="Genomic_DNA"/>
</dbReference>
<sequence length="666" mass="75754">MDENEYTLNQSVDQSDLNLAYTPYEYDVLPNDSIRILSLLPGNRGAPLQCELHRADVPGLISPGCASGPKFEALSYAWGDGTLCQRLFCNNSAIKITQSLFDALIHLRHSEETRMLWVDAVCIDQNNNDDKIVQLPHMKDIYQHANHVVIWLGLADESTNGALDLIRRAANCLRQESGQFMPRWDLSPFNEPFSDEKNRQWGFPSTTDLESWLPVAALLARSWFYRCWTFQEAVLATKATIQIGAHLLDWAVLCGACMFFMCKSYGMEVKGLHDGLKIICRLSWASRIGLDLQEWKPMPLIFLLLITTNTQATLPKDRIFGLLALAQENTQKYFSPSGSFDNPKYNMSLRELYTDVSRFLLHENVNGDLSPLRLLHSVKHYALEEGEQEKRNKDDGGLIPSWVKRWHDPIPEFKIDSNKKKVQPMAAIAITGFCTGGPEYHTPESNPQTPYEISLHGFIFAPISNTVNILRLPAMSRLRVSDLFLEIHGVREERYASYPTGESIDEVFALTLTMAKKPHMTLGAETYHAIDFQHFCVSLYEQDLARLIDEGRIDDIESLIIEWEAEYERLRSLVETHVMSPWFWVDLQMCCRGRKLFSTLSGHIGVGDGTLEPGDLVCVFLGGETPFIIRPVDQKYKFVGECYLHGIMHGEALEEGLKRRQLITLI</sequence>
<accession>A0AA39V6N7</accession>